<dbReference type="InterPro" id="IPR020058">
    <property type="entry name" value="Glu/Gln-tRNA-synth_Ib_cat-dom"/>
</dbReference>
<dbReference type="Gene3D" id="3.90.800.10">
    <property type="entry name" value="Glutamyl-tRNA Synthetase, Domain 3"/>
    <property type="match status" value="1"/>
</dbReference>
<accession>A0A2S0VS92</accession>
<dbReference type="FunFam" id="3.40.50.620:FF:000093">
    <property type="entry name" value="Glutamyl-Q tRNA(Asp) synthetase"/>
    <property type="match status" value="1"/>
</dbReference>
<dbReference type="GO" id="GO:0008270">
    <property type="term" value="F:zinc ion binding"/>
    <property type="evidence" value="ECO:0007669"/>
    <property type="project" value="InterPro"/>
</dbReference>
<evidence type="ECO:0000256" key="4">
    <source>
        <dbReference type="ARBA" id="ARBA00022833"/>
    </source>
</evidence>
<keyword evidence="6 7" id="KW-0030">Aminoacyl-tRNA synthetase</keyword>
<dbReference type="GO" id="GO:0005524">
    <property type="term" value="F:ATP binding"/>
    <property type="evidence" value="ECO:0007669"/>
    <property type="project" value="UniProtKB-KW"/>
</dbReference>
<dbReference type="InterPro" id="IPR049940">
    <property type="entry name" value="GluQ/Sye"/>
</dbReference>
<evidence type="ECO:0000256" key="6">
    <source>
        <dbReference type="ARBA" id="ARBA00023146"/>
    </source>
</evidence>
<proteinExistence type="inferred from homology"/>
<dbReference type="Proteomes" id="UP000244441">
    <property type="component" value="Chromosome"/>
</dbReference>
<comment type="similarity">
    <text evidence="7">Belongs to the class-I aminoacyl-tRNA synthetase family.</text>
</comment>
<keyword evidence="1 7" id="KW-0436">Ligase</keyword>
<dbReference type="GO" id="GO:0004818">
    <property type="term" value="F:glutamate-tRNA ligase activity"/>
    <property type="evidence" value="ECO:0007669"/>
    <property type="project" value="TreeGrafter"/>
</dbReference>
<dbReference type="EMBL" id="CP026604">
    <property type="protein sequence ID" value="AWB67042.1"/>
    <property type="molecule type" value="Genomic_DNA"/>
</dbReference>
<dbReference type="GO" id="GO:0006424">
    <property type="term" value="P:glutamyl-tRNA aminoacylation"/>
    <property type="evidence" value="ECO:0007669"/>
    <property type="project" value="InterPro"/>
</dbReference>
<dbReference type="NCBIfam" id="NF004314">
    <property type="entry name" value="PRK05710.1-3"/>
    <property type="match status" value="1"/>
</dbReference>
<dbReference type="InterPro" id="IPR000924">
    <property type="entry name" value="Glu/Gln-tRNA-synth"/>
</dbReference>
<dbReference type="PANTHER" id="PTHR43311">
    <property type="entry name" value="GLUTAMATE--TRNA LIGASE"/>
    <property type="match status" value="1"/>
</dbReference>
<dbReference type="PRINTS" id="PR00987">
    <property type="entry name" value="TRNASYNTHGLU"/>
</dbReference>
<dbReference type="PANTHER" id="PTHR43311:SF1">
    <property type="entry name" value="GLUTAMYL-Q TRNA(ASP) SYNTHETASE"/>
    <property type="match status" value="1"/>
</dbReference>
<evidence type="ECO:0000313" key="9">
    <source>
        <dbReference type="EMBL" id="AWB67042.1"/>
    </source>
</evidence>
<evidence type="ECO:0000256" key="7">
    <source>
        <dbReference type="RuleBase" id="RU363037"/>
    </source>
</evidence>
<dbReference type="SUPFAM" id="SSF52374">
    <property type="entry name" value="Nucleotidylyl transferase"/>
    <property type="match status" value="1"/>
</dbReference>
<dbReference type="InterPro" id="IPR014729">
    <property type="entry name" value="Rossmann-like_a/b/a_fold"/>
</dbReference>
<keyword evidence="2" id="KW-0479">Metal-binding</keyword>
<evidence type="ECO:0000313" key="10">
    <source>
        <dbReference type="Proteomes" id="UP000244441"/>
    </source>
</evidence>
<dbReference type="Gene3D" id="3.40.50.620">
    <property type="entry name" value="HUPs"/>
    <property type="match status" value="1"/>
</dbReference>
<dbReference type="GO" id="GO:0006400">
    <property type="term" value="P:tRNA modification"/>
    <property type="evidence" value="ECO:0007669"/>
    <property type="project" value="InterPro"/>
</dbReference>
<dbReference type="AlphaFoldDB" id="A0A2S0VS92"/>
<organism evidence="9 10">
    <name type="scientific">Saccharobesus litoralis</name>
    <dbReference type="NCBI Taxonomy" id="2172099"/>
    <lineage>
        <taxon>Bacteria</taxon>
        <taxon>Pseudomonadati</taxon>
        <taxon>Pseudomonadota</taxon>
        <taxon>Gammaproteobacteria</taxon>
        <taxon>Alteromonadales</taxon>
        <taxon>Alteromonadaceae</taxon>
        <taxon>Saccharobesus</taxon>
    </lineage>
</organism>
<dbReference type="OrthoDB" id="9807503at2"/>
<evidence type="ECO:0000256" key="5">
    <source>
        <dbReference type="ARBA" id="ARBA00022840"/>
    </source>
</evidence>
<keyword evidence="7" id="KW-0648">Protein biosynthesis</keyword>
<evidence type="ECO:0000256" key="1">
    <source>
        <dbReference type="ARBA" id="ARBA00022598"/>
    </source>
</evidence>
<evidence type="ECO:0000256" key="2">
    <source>
        <dbReference type="ARBA" id="ARBA00022723"/>
    </source>
</evidence>
<dbReference type="Pfam" id="PF00749">
    <property type="entry name" value="tRNA-synt_1c"/>
    <property type="match status" value="1"/>
</dbReference>
<name>A0A2S0VS92_9ALTE</name>
<evidence type="ECO:0000259" key="8">
    <source>
        <dbReference type="Pfam" id="PF00749"/>
    </source>
</evidence>
<dbReference type="KEGG" id="cate:C2869_11625"/>
<dbReference type="InterPro" id="IPR022380">
    <property type="entry name" value="Glu-Q_tRNA(Asp)_Synthase"/>
</dbReference>
<keyword evidence="5 7" id="KW-0067">ATP-binding</keyword>
<keyword evidence="4" id="KW-0862">Zinc</keyword>
<dbReference type="GO" id="GO:0005829">
    <property type="term" value="C:cytosol"/>
    <property type="evidence" value="ECO:0007669"/>
    <property type="project" value="TreeGrafter"/>
</dbReference>
<keyword evidence="10" id="KW-1185">Reference proteome</keyword>
<protein>
    <submittedName>
        <fullName evidence="9">tRNA glutamyl-Q(34) synthetase GluQRS</fullName>
    </submittedName>
</protein>
<feature type="domain" description="Glutamyl/glutaminyl-tRNA synthetase class Ib catalytic" evidence="8">
    <location>
        <begin position="5"/>
        <end position="233"/>
    </location>
</feature>
<evidence type="ECO:0000256" key="3">
    <source>
        <dbReference type="ARBA" id="ARBA00022741"/>
    </source>
</evidence>
<dbReference type="RefSeq" id="WP_108603091.1">
    <property type="nucleotide sequence ID" value="NZ_CP026604.1"/>
</dbReference>
<sequence length="280" mass="31720">MYIGRFAPSPSGPLHFGSIVAALASYLDAKANHGKWLVRIEDIDPPREPKGAADSILFTLDSLGLHWDDSVFYQSQRNQAYLTQLNDWLATKQAYACSCTRRRLKSLSGQYDQHCLTANLPISGNAVRFLNHSPIQQFNDGFLGKQIAKNTKFSEDFLIHRRDGLFAYQLAVVLDDIEQGVTHVVRGQDILETTFWQIVLFHQLHKTPPTYCHIPLVMAEDGRKLSKQNHAPAVSLAEKSQLLVNALRFLKQPILDEYQQVPPDKLLTLATQNWQPLNFI</sequence>
<reference evidence="9 10" key="1">
    <citation type="submission" date="2018-01" db="EMBL/GenBank/DDBJ databases">
        <title>Genome sequence of a Cantenovulum-like bacteria.</title>
        <authorList>
            <person name="Tan W.R."/>
            <person name="Lau N.-S."/>
            <person name="Go F."/>
            <person name="Amirul A.-A.A."/>
        </authorList>
    </citation>
    <scope>NUCLEOTIDE SEQUENCE [LARGE SCALE GENOMIC DNA]</scope>
    <source>
        <strain evidence="9 10">CCB-QB4</strain>
    </source>
</reference>
<keyword evidence="3 7" id="KW-0547">Nucleotide-binding</keyword>
<gene>
    <name evidence="9" type="ORF">C2869_11625</name>
</gene>
<dbReference type="NCBIfam" id="TIGR03838">
    <property type="entry name" value="queuosine_YadB"/>
    <property type="match status" value="1"/>
</dbReference>